<dbReference type="OrthoDB" id="6376028at2"/>
<dbReference type="SMR" id="A0A1S1YTT7"/>
<keyword evidence="1" id="KW-0732">Signal</keyword>
<dbReference type="Gene3D" id="2.160.20.10">
    <property type="entry name" value="Single-stranded right-handed beta-helix, Pectin lyase-like"/>
    <property type="match status" value="1"/>
</dbReference>
<accession>A0A1S1YTT7</accession>
<dbReference type="InterPro" id="IPR011050">
    <property type="entry name" value="Pectin_lyase_fold/virulence"/>
</dbReference>
<gene>
    <name evidence="2" type="ORF">NH26_22910</name>
</gene>
<dbReference type="EMBL" id="JRYR02000002">
    <property type="protein sequence ID" value="OHX64440.1"/>
    <property type="molecule type" value="Genomic_DNA"/>
</dbReference>
<comment type="caution">
    <text evidence="2">The sequence shown here is derived from an EMBL/GenBank/DDBJ whole genome shotgun (WGS) entry which is preliminary data.</text>
</comment>
<sequence length="412" mass="45889">MKNYFILLLCLLGLQSYAQKASDFYTDKIKEAKKTVNLVKDYKVNNKDDQDDSKNLQKAIDDLTAIKKGGVINIPEGKYYFKNIILKSNVHIVIDEKATIYATYPGSDKNFMIMSFGDESHRAKNVSVRAKKGMYTVDLSVSKNKNVRMFQVNNSENFLIEGMNILDDNTKFNGITLGYCKYNGKYVMPENGVIKNCRIEKAHYGYGLIQSQASTNVYYENIWGDGGVTLRLETGLKKMNDLQVGGNHNIHGKNIYCQNGNAALMISPHSMQNGHVEMDGVESVNCGFAVRIGKGYVSKKQKVANLKPGTYANTSKVSNIKSTYGTTAQVKSKHFKYMPCPERKLIDGKNPDGESFKAPSCVTVVNTAKGKGGAPKGYWNVEITNVESVGYPHQSKDILYEQDAVKNCKEGK</sequence>
<dbReference type="AlphaFoldDB" id="A0A1S1YTT7"/>
<name>A0A1S1YTT7_FLAPC</name>
<feature type="chain" id="PRO_5010298656" evidence="1">
    <location>
        <begin position="22"/>
        <end position="412"/>
    </location>
</feature>
<evidence type="ECO:0000313" key="2">
    <source>
        <dbReference type="EMBL" id="OHX64440.1"/>
    </source>
</evidence>
<dbReference type="STRING" id="915059.NH26_22910"/>
<proteinExistence type="predicted"/>
<reference evidence="2 3" key="1">
    <citation type="journal article" date="2012" name="Int. J. Syst. Evol. Microbiol.">
        <title>Flammeovirga pacifica sp. nov., isolated from deep-sea sediment.</title>
        <authorList>
            <person name="Xu H."/>
            <person name="Fu Y."/>
            <person name="Yang N."/>
            <person name="Ding Z."/>
            <person name="Lai Q."/>
            <person name="Zeng R."/>
        </authorList>
    </citation>
    <scope>NUCLEOTIDE SEQUENCE [LARGE SCALE GENOMIC DNA]</scope>
    <source>
        <strain evidence="3">DSM 24597 / LMG 26175 / WPAGA1</strain>
    </source>
</reference>
<dbReference type="SUPFAM" id="SSF51126">
    <property type="entry name" value="Pectin lyase-like"/>
    <property type="match status" value="1"/>
</dbReference>
<organism evidence="2 3">
    <name type="scientific">Flammeovirga pacifica</name>
    <dbReference type="NCBI Taxonomy" id="915059"/>
    <lineage>
        <taxon>Bacteria</taxon>
        <taxon>Pseudomonadati</taxon>
        <taxon>Bacteroidota</taxon>
        <taxon>Cytophagia</taxon>
        <taxon>Cytophagales</taxon>
        <taxon>Flammeovirgaceae</taxon>
        <taxon>Flammeovirga</taxon>
    </lineage>
</organism>
<feature type="signal peptide" evidence="1">
    <location>
        <begin position="1"/>
        <end position="21"/>
    </location>
</feature>
<dbReference type="InterPro" id="IPR012334">
    <property type="entry name" value="Pectin_lyas_fold"/>
</dbReference>
<protein>
    <submittedName>
        <fullName evidence="2">Uncharacterized protein</fullName>
    </submittedName>
</protein>
<evidence type="ECO:0000256" key="1">
    <source>
        <dbReference type="SAM" id="SignalP"/>
    </source>
</evidence>
<evidence type="ECO:0000313" key="3">
    <source>
        <dbReference type="Proteomes" id="UP000179797"/>
    </source>
</evidence>
<dbReference type="Proteomes" id="UP000179797">
    <property type="component" value="Unassembled WGS sequence"/>
</dbReference>
<dbReference type="RefSeq" id="WP_052432317.1">
    <property type="nucleotide sequence ID" value="NZ_JRYR02000002.1"/>
</dbReference>
<keyword evidence="3" id="KW-1185">Reference proteome</keyword>